<reference evidence="2" key="1">
    <citation type="submission" date="2014-05" db="EMBL/GenBank/DDBJ databases">
        <authorList>
            <person name="Chronopoulou M."/>
        </authorList>
    </citation>
    <scope>NUCLEOTIDE SEQUENCE</scope>
    <source>
        <tissue evidence="2">Whole organism</tissue>
    </source>
</reference>
<feature type="region of interest" description="Disordered" evidence="1">
    <location>
        <begin position="95"/>
        <end position="144"/>
    </location>
</feature>
<organism evidence="2">
    <name type="scientific">Lepeophtheirus salmonis</name>
    <name type="common">Salmon louse</name>
    <name type="synonym">Caligus salmonis</name>
    <dbReference type="NCBI Taxonomy" id="72036"/>
    <lineage>
        <taxon>Eukaryota</taxon>
        <taxon>Metazoa</taxon>
        <taxon>Ecdysozoa</taxon>
        <taxon>Arthropoda</taxon>
        <taxon>Crustacea</taxon>
        <taxon>Multicrustacea</taxon>
        <taxon>Hexanauplia</taxon>
        <taxon>Copepoda</taxon>
        <taxon>Siphonostomatoida</taxon>
        <taxon>Caligidae</taxon>
        <taxon>Lepeophtheirus</taxon>
    </lineage>
</organism>
<sequence length="144" mass="16633">MLSIIILMNQKEVMRKFKRVLQIWKDLFRIIKMEVTHEAIMMDLRKIVILENVNALNEIFNAEISQGQVPSLSVDDKIGRRITAPITWNEDINTEPLEDISSDSNENMKPTKKNKPLINVERTIPSRTRSGSVRKRFAPDTSLS</sequence>
<protein>
    <submittedName>
        <fullName evidence="2">Uncharacterized protein</fullName>
    </submittedName>
</protein>
<dbReference type="EMBL" id="HACA01026253">
    <property type="protein sequence ID" value="CDW43614.1"/>
    <property type="molecule type" value="Transcribed_RNA"/>
</dbReference>
<name>A0A0K2UZB5_LEPSM</name>
<evidence type="ECO:0000313" key="2">
    <source>
        <dbReference type="EMBL" id="CDW43614.1"/>
    </source>
</evidence>
<dbReference type="AlphaFoldDB" id="A0A0K2UZB5"/>
<accession>A0A0K2UZB5</accession>
<proteinExistence type="predicted"/>
<evidence type="ECO:0000256" key="1">
    <source>
        <dbReference type="SAM" id="MobiDB-lite"/>
    </source>
</evidence>